<dbReference type="EMBL" id="AMQM01001594">
    <property type="status" value="NOT_ANNOTATED_CDS"/>
    <property type="molecule type" value="Genomic_DNA"/>
</dbReference>
<evidence type="ECO:0000313" key="5">
    <source>
        <dbReference type="Proteomes" id="UP000015101"/>
    </source>
</evidence>
<dbReference type="InterPro" id="IPR005135">
    <property type="entry name" value="Endo/exonuclease/phosphatase"/>
</dbReference>
<name>T1EV45_HELRO</name>
<dbReference type="CTD" id="20200445"/>
<dbReference type="KEGG" id="hro:HELRODRAFT_164225"/>
<reference evidence="5" key="1">
    <citation type="submission" date="2012-12" db="EMBL/GenBank/DDBJ databases">
        <authorList>
            <person name="Hellsten U."/>
            <person name="Grimwood J."/>
            <person name="Chapman J.A."/>
            <person name="Shapiro H."/>
            <person name="Aerts A."/>
            <person name="Otillar R.P."/>
            <person name="Terry A.Y."/>
            <person name="Boore J.L."/>
            <person name="Simakov O."/>
            <person name="Marletaz F."/>
            <person name="Cho S.-J."/>
            <person name="Edsinger-Gonzales E."/>
            <person name="Havlak P."/>
            <person name="Kuo D.-H."/>
            <person name="Larsson T."/>
            <person name="Lv J."/>
            <person name="Arendt D."/>
            <person name="Savage R."/>
            <person name="Osoegawa K."/>
            <person name="de Jong P."/>
            <person name="Lindberg D.R."/>
            <person name="Seaver E.C."/>
            <person name="Weisblat D.A."/>
            <person name="Putnam N.H."/>
            <person name="Grigoriev I.V."/>
            <person name="Rokhsar D.S."/>
        </authorList>
    </citation>
    <scope>NUCLEOTIDE SEQUENCE</scope>
</reference>
<evidence type="ECO:0000313" key="4">
    <source>
        <dbReference type="EnsemblMetazoa" id="HelroP164225"/>
    </source>
</evidence>
<gene>
    <name evidence="4" type="primary">20200445</name>
    <name evidence="3" type="ORF">HELRODRAFT_164225</name>
</gene>
<dbReference type="PANTHER" id="PTHR33776">
    <property type="entry name" value="ENDO/EXONUCLEASE/PHOSPHATASE DOMAIN-CONTAINING PROTEIN"/>
    <property type="match status" value="1"/>
</dbReference>
<feature type="compositionally biased region" description="Polar residues" evidence="1">
    <location>
        <begin position="371"/>
        <end position="387"/>
    </location>
</feature>
<dbReference type="EMBL" id="AMQM01001593">
    <property type="status" value="NOT_ANNOTATED_CDS"/>
    <property type="molecule type" value="Genomic_DNA"/>
</dbReference>
<dbReference type="EMBL" id="KB097571">
    <property type="protein sequence ID" value="ESN94393.1"/>
    <property type="molecule type" value="Genomic_DNA"/>
</dbReference>
<dbReference type="OrthoDB" id="5987290at2759"/>
<dbReference type="GO" id="GO:0003824">
    <property type="term" value="F:catalytic activity"/>
    <property type="evidence" value="ECO:0007669"/>
    <property type="project" value="InterPro"/>
</dbReference>
<dbReference type="Proteomes" id="UP000015101">
    <property type="component" value="Unassembled WGS sequence"/>
</dbReference>
<proteinExistence type="predicted"/>
<evidence type="ECO:0000256" key="1">
    <source>
        <dbReference type="SAM" id="MobiDB-lite"/>
    </source>
</evidence>
<dbReference type="PANTHER" id="PTHR33776:SF4">
    <property type="entry name" value="ENDONUCLEASE_EXONUCLEASE_PHOSPHATASE DOMAIN-CONTAINING PROTEIN"/>
    <property type="match status" value="1"/>
</dbReference>
<dbReference type="Gene3D" id="3.60.10.10">
    <property type="entry name" value="Endonuclease/exonuclease/phosphatase"/>
    <property type="match status" value="1"/>
</dbReference>
<dbReference type="InterPro" id="IPR036691">
    <property type="entry name" value="Endo/exonu/phosph_ase_sf"/>
</dbReference>
<keyword evidence="5" id="KW-1185">Reference proteome</keyword>
<organism evidence="4 5">
    <name type="scientific">Helobdella robusta</name>
    <name type="common">Californian leech</name>
    <dbReference type="NCBI Taxonomy" id="6412"/>
    <lineage>
        <taxon>Eukaryota</taxon>
        <taxon>Metazoa</taxon>
        <taxon>Spiralia</taxon>
        <taxon>Lophotrochozoa</taxon>
        <taxon>Annelida</taxon>
        <taxon>Clitellata</taxon>
        <taxon>Hirudinea</taxon>
        <taxon>Rhynchobdellida</taxon>
        <taxon>Glossiphoniidae</taxon>
        <taxon>Helobdella</taxon>
    </lineage>
</organism>
<evidence type="ECO:0000313" key="3">
    <source>
        <dbReference type="EMBL" id="ESN94393.1"/>
    </source>
</evidence>
<dbReference type="HOGENOM" id="CLU_528158_0_0_1"/>
<dbReference type="STRING" id="6412.T1EV45"/>
<reference evidence="3 5" key="2">
    <citation type="journal article" date="2013" name="Nature">
        <title>Insights into bilaterian evolution from three spiralian genomes.</title>
        <authorList>
            <person name="Simakov O."/>
            <person name="Marletaz F."/>
            <person name="Cho S.J."/>
            <person name="Edsinger-Gonzales E."/>
            <person name="Havlak P."/>
            <person name="Hellsten U."/>
            <person name="Kuo D.H."/>
            <person name="Larsson T."/>
            <person name="Lv J."/>
            <person name="Arendt D."/>
            <person name="Savage R."/>
            <person name="Osoegawa K."/>
            <person name="de Jong P."/>
            <person name="Grimwood J."/>
            <person name="Chapman J.A."/>
            <person name="Shapiro H."/>
            <person name="Aerts A."/>
            <person name="Otillar R.P."/>
            <person name="Terry A.Y."/>
            <person name="Boore J.L."/>
            <person name="Grigoriev I.V."/>
            <person name="Lindberg D.R."/>
            <person name="Seaver E.C."/>
            <person name="Weisblat D.A."/>
            <person name="Putnam N.H."/>
            <person name="Rokhsar D.S."/>
        </authorList>
    </citation>
    <scope>NUCLEOTIDE SEQUENCE</scope>
</reference>
<dbReference type="AlphaFoldDB" id="T1EV45"/>
<dbReference type="GeneID" id="20200445"/>
<protein>
    <recommendedName>
        <fullName evidence="2">Endonuclease/exonuclease/phosphatase domain-containing protein</fullName>
    </recommendedName>
</protein>
<sequence length="516" mass="58847">MSDSILSINVNPSKHCKIFINDENSQQNIANICKIYDVNDFNSEMKIIKNQFNQNLFNILHINVRSLLNKSDDIYDFLRELNFEIDVLAISESWLNDSNENLININGYVFKGKHRKIKHGGGVGFYIKNNLDYKIRDGITSIKNEFEFLVLEIINRPITKNVLIIVTYRPPTYDVNSFIECLDDILLVANHENKLIIVAGDFNIDLSESNNKNNKFNFLQLMNSYSLQQTITIPTRVECNRQSIIDNIFTNIPENILVSGVISHCLSDHQPVFSSINLSKKMFMFPEKRNAPSVKFSYSTNRINNLNQRLSQVNWQVVYESANIEEAFQTFITIFQESNSATLWSDVVQSPLEDNPLPFSIVARNKKRPRLNNSPETNQPNPAITSNKLESSKLPTKIVGAKKNDNNKLSADKKLIKKSVFAMSNIKKCSRSNVIDYLSEVGIQVISCYPVQKRSLAPSGTLPRNEDEDSTMFRVCINASDTSKIQDPDNLPENVIIREWRFLNSKSGHTTSTNNG</sequence>
<reference evidence="4" key="3">
    <citation type="submission" date="2015-06" db="UniProtKB">
        <authorList>
            <consortium name="EnsemblMetazoa"/>
        </authorList>
    </citation>
    <scope>IDENTIFICATION</scope>
</reference>
<feature type="region of interest" description="Disordered" evidence="1">
    <location>
        <begin position="365"/>
        <end position="387"/>
    </location>
</feature>
<dbReference type="EMBL" id="AMQM01001595">
    <property type="status" value="NOT_ANNOTATED_CDS"/>
    <property type="molecule type" value="Genomic_DNA"/>
</dbReference>
<dbReference type="SUPFAM" id="SSF56219">
    <property type="entry name" value="DNase I-like"/>
    <property type="match status" value="1"/>
</dbReference>
<evidence type="ECO:0000259" key="2">
    <source>
        <dbReference type="Pfam" id="PF03372"/>
    </source>
</evidence>
<feature type="domain" description="Endonuclease/exonuclease/phosphatase" evidence="2">
    <location>
        <begin position="58"/>
        <end position="269"/>
    </location>
</feature>
<accession>T1EV45</accession>
<dbReference type="Pfam" id="PF03372">
    <property type="entry name" value="Exo_endo_phos"/>
    <property type="match status" value="1"/>
</dbReference>
<dbReference type="eggNOG" id="KOG1075">
    <property type="taxonomic scope" value="Eukaryota"/>
</dbReference>
<dbReference type="EnsemblMetazoa" id="HelroT164225">
    <property type="protein sequence ID" value="HelroP164225"/>
    <property type="gene ID" value="HelroG164225"/>
</dbReference>
<dbReference type="InParanoid" id="T1EV45"/>
<dbReference type="RefSeq" id="XP_009027467.1">
    <property type="nucleotide sequence ID" value="XM_009029219.1"/>
</dbReference>